<dbReference type="Proteomes" id="UP000481037">
    <property type="component" value="Unassembled WGS sequence"/>
</dbReference>
<dbReference type="GO" id="GO:0006355">
    <property type="term" value="P:regulation of DNA-templated transcription"/>
    <property type="evidence" value="ECO:0007669"/>
    <property type="project" value="InterPro"/>
</dbReference>
<sequence>MDISLEQWNETIAGLYDAILQPDLLSSAVATANQALDSDFCHLLGVTPQGEVALNIVTAPSYQTAIADYRDYYVGIDPRRQFADSQPVGATYRCSSLFTPKFVDRNEFYQDFLKPHGLRYIIGACLHRSDRMSVYAAFNHVNGRAEFTDEEHKFFGLLNSHLGKVITAIDRTRPVSTALSLGEHALEAMQVGLMGVAASGVITYANAQAKTGLAALALARDGTGRLAEGSPCRLLVQQVLADGMPHALRLFDSNLAPQFVTALPAPADTGSAPSGELSAERTAVVLILNTPGESGPRPSHLVEWFGLSGAESRLAHALASGHSIEQYAITYSISVATARTQLRSILKKTGVSRQQELVRLLASLPTV</sequence>
<dbReference type="InterPro" id="IPR000792">
    <property type="entry name" value="Tscrpt_reg_LuxR_C"/>
</dbReference>
<keyword evidence="3" id="KW-1185">Reference proteome</keyword>
<dbReference type="Gene3D" id="1.10.10.10">
    <property type="entry name" value="Winged helix-like DNA-binding domain superfamily/Winged helix DNA-binding domain"/>
    <property type="match status" value="1"/>
</dbReference>
<dbReference type="InterPro" id="IPR036388">
    <property type="entry name" value="WH-like_DNA-bd_sf"/>
</dbReference>
<dbReference type="EMBL" id="WKJM01000019">
    <property type="protein sequence ID" value="MRX10287.1"/>
    <property type="molecule type" value="Genomic_DNA"/>
</dbReference>
<gene>
    <name evidence="2" type="ORF">GJ697_20855</name>
</gene>
<evidence type="ECO:0000259" key="1">
    <source>
        <dbReference type="SMART" id="SM00421"/>
    </source>
</evidence>
<accession>A0A6L5QKT8</accession>
<name>A0A6L5QKT8_9BURK</name>
<protein>
    <recommendedName>
        <fullName evidence="1">HTH luxR-type domain-containing protein</fullName>
    </recommendedName>
</protein>
<comment type="caution">
    <text evidence="2">The sequence shown here is derived from an EMBL/GenBank/DDBJ whole genome shotgun (WGS) entry which is preliminary data.</text>
</comment>
<feature type="domain" description="HTH luxR-type" evidence="1">
    <location>
        <begin position="304"/>
        <end position="361"/>
    </location>
</feature>
<evidence type="ECO:0000313" key="2">
    <source>
        <dbReference type="EMBL" id="MRX10287.1"/>
    </source>
</evidence>
<evidence type="ECO:0000313" key="3">
    <source>
        <dbReference type="Proteomes" id="UP000481037"/>
    </source>
</evidence>
<dbReference type="InterPro" id="IPR016032">
    <property type="entry name" value="Sig_transdc_resp-reg_C-effctor"/>
</dbReference>
<dbReference type="SMART" id="SM00421">
    <property type="entry name" value="HTH_LUXR"/>
    <property type="match status" value="1"/>
</dbReference>
<dbReference type="GO" id="GO:0003677">
    <property type="term" value="F:DNA binding"/>
    <property type="evidence" value="ECO:0007669"/>
    <property type="project" value="InterPro"/>
</dbReference>
<dbReference type="RefSeq" id="WP_154367904.1">
    <property type="nucleotide sequence ID" value="NZ_WKJM01000019.1"/>
</dbReference>
<organism evidence="2 3">
    <name type="scientific">Duganella alba</name>
    <dbReference type="NCBI Taxonomy" id="2666081"/>
    <lineage>
        <taxon>Bacteria</taxon>
        <taxon>Pseudomonadati</taxon>
        <taxon>Pseudomonadota</taxon>
        <taxon>Betaproteobacteria</taxon>
        <taxon>Burkholderiales</taxon>
        <taxon>Oxalobacteraceae</taxon>
        <taxon>Telluria group</taxon>
        <taxon>Duganella</taxon>
    </lineage>
</organism>
<proteinExistence type="predicted"/>
<dbReference type="SUPFAM" id="SSF46894">
    <property type="entry name" value="C-terminal effector domain of the bipartite response regulators"/>
    <property type="match status" value="1"/>
</dbReference>
<dbReference type="AlphaFoldDB" id="A0A6L5QKT8"/>
<reference evidence="2 3" key="1">
    <citation type="submission" date="2019-11" db="EMBL/GenBank/DDBJ databases">
        <title>Novel species isolated from a subtropical stream in China.</title>
        <authorList>
            <person name="Lu H."/>
        </authorList>
    </citation>
    <scope>NUCLEOTIDE SEQUENCE [LARGE SCALE GENOMIC DNA]</scope>
    <source>
        <strain evidence="2 3">FT25W</strain>
    </source>
</reference>